<dbReference type="PANTHER" id="PTHR35523">
    <property type="entry name" value="CELL WALL PROTEIN SED1"/>
    <property type="match status" value="1"/>
</dbReference>
<dbReference type="GO" id="GO:0005199">
    <property type="term" value="F:structural constituent of cell wall"/>
    <property type="evidence" value="ECO:0007669"/>
    <property type="project" value="InterPro"/>
</dbReference>
<feature type="compositionally biased region" description="Polar residues" evidence="1">
    <location>
        <begin position="568"/>
        <end position="578"/>
    </location>
</feature>
<accession>A0A2K1QLH2</accession>
<feature type="chain" id="PRO_5014408492" evidence="2">
    <location>
        <begin position="19"/>
        <end position="601"/>
    </location>
</feature>
<feature type="compositionally biased region" description="Pro residues" evidence="1">
    <location>
        <begin position="432"/>
        <end position="441"/>
    </location>
</feature>
<dbReference type="EMBL" id="NKHZ01000068">
    <property type="protein sequence ID" value="PNS15730.1"/>
    <property type="molecule type" value="Genomic_DNA"/>
</dbReference>
<dbReference type="GO" id="GO:0009277">
    <property type="term" value="C:fungal-type cell wall"/>
    <property type="evidence" value="ECO:0007669"/>
    <property type="project" value="TreeGrafter"/>
</dbReference>
<evidence type="ECO:0000313" key="4">
    <source>
        <dbReference type="Proteomes" id="UP000243797"/>
    </source>
</evidence>
<evidence type="ECO:0000256" key="1">
    <source>
        <dbReference type="SAM" id="MobiDB-lite"/>
    </source>
</evidence>
<dbReference type="PANTHER" id="PTHR35523:SF1">
    <property type="entry name" value="CELL WALL PROTEIN SED1"/>
    <property type="match status" value="1"/>
</dbReference>
<feature type="region of interest" description="Disordered" evidence="1">
    <location>
        <begin position="411"/>
        <end position="582"/>
    </location>
</feature>
<dbReference type="Proteomes" id="UP000243797">
    <property type="component" value="Unassembled WGS sequence"/>
</dbReference>
<dbReference type="AlphaFoldDB" id="A0A2K1QLH2"/>
<dbReference type="GO" id="GO:0031505">
    <property type="term" value="P:fungal-type cell wall organization"/>
    <property type="evidence" value="ECO:0007669"/>
    <property type="project" value="InterPro"/>
</dbReference>
<dbReference type="STRING" id="2082308.A0A2K1QLH2"/>
<proteinExistence type="predicted"/>
<organism evidence="3 4">
    <name type="scientific">Sphaceloma murrayae</name>
    <dbReference type="NCBI Taxonomy" id="2082308"/>
    <lineage>
        <taxon>Eukaryota</taxon>
        <taxon>Fungi</taxon>
        <taxon>Dikarya</taxon>
        <taxon>Ascomycota</taxon>
        <taxon>Pezizomycotina</taxon>
        <taxon>Dothideomycetes</taxon>
        <taxon>Dothideomycetidae</taxon>
        <taxon>Myriangiales</taxon>
        <taxon>Elsinoaceae</taxon>
        <taxon>Sphaceloma</taxon>
    </lineage>
</organism>
<feature type="compositionally biased region" description="Low complexity" evidence="1">
    <location>
        <begin position="541"/>
        <end position="567"/>
    </location>
</feature>
<evidence type="ECO:0000313" key="3">
    <source>
        <dbReference type="EMBL" id="PNS15730.1"/>
    </source>
</evidence>
<dbReference type="OrthoDB" id="4094614at2759"/>
<protein>
    <submittedName>
        <fullName evidence="3">Septation initiation network scaffold protein cdc11</fullName>
    </submittedName>
</protein>
<dbReference type="InParanoid" id="A0A2K1QLH2"/>
<keyword evidence="4" id="KW-1185">Reference proteome</keyword>
<sequence>MKGAIAVALAALAATGAAAPTTAPSKYDTCYAEWLKCKQAPSANNAACSAQIASCLGYNPFTGASTPTSTLSSLSSYASSASSSAIPTGQGNATEAACLGAFYTCKGKPNANNAQCNSELSACLGYFPYDRPTTTSAPASTTTAPGNSTEKVCYDNFNACKAQPDANNALCASQISGCLGYNPFERPATSSSVPATTTAPGNSTEKACYDKFNVCKAQPNANNALCASQISGCLGYNPFERPSTTSSASVSATTTASGNSTEKACYDKFYSCKAQPSANNALCASQISGCLGYNPFERPSTTSSASISATTTASGNSTEKACYDKFNACKAQPSANNALCASQISGCLGYNPFERPTTTSAPVHQTTTTVVVSSFTTYCPEPTIVSYGTQTFTVTSATTLTITDCPCTITKPVPSTTAVPPPATTPSTTSMPSPPSPPVVHPPTYSNSTSPPVYPNTTTTIPAPPASETHPVLSSTTIPAPPASETHPVLSSTTVPAPPASETHPVLSSTTGAPPAETHPVSSPSSVAPPAPSTSAPPAPSTTAPTTTQPPATTPATSRQSATTASTNISTRPPQNNEGGNVVAHAGGVMAAVLGAVALMV</sequence>
<dbReference type="InterPro" id="IPR038843">
    <property type="entry name" value="Sed1/Spi1"/>
</dbReference>
<reference evidence="3 4" key="1">
    <citation type="submission" date="2017-06" db="EMBL/GenBank/DDBJ databases">
        <title>Draft genome sequence of a variant of Elsinoe murrayae.</title>
        <authorList>
            <person name="Cheng Q."/>
        </authorList>
    </citation>
    <scope>NUCLEOTIDE SEQUENCE [LARGE SCALE GENOMIC DNA]</scope>
    <source>
        <strain evidence="3 4">CQ-2017a</strain>
    </source>
</reference>
<feature type="compositionally biased region" description="Pro residues" evidence="1">
    <location>
        <begin position="527"/>
        <end position="540"/>
    </location>
</feature>
<gene>
    <name evidence="3" type="ORF">CAC42_4182</name>
</gene>
<keyword evidence="2" id="KW-0732">Signal</keyword>
<feature type="signal peptide" evidence="2">
    <location>
        <begin position="1"/>
        <end position="18"/>
    </location>
</feature>
<name>A0A2K1QLH2_9PEZI</name>
<comment type="caution">
    <text evidence="3">The sequence shown here is derived from an EMBL/GenBank/DDBJ whole genome shotgun (WGS) entry which is preliminary data.</text>
</comment>
<evidence type="ECO:0000256" key="2">
    <source>
        <dbReference type="SAM" id="SignalP"/>
    </source>
</evidence>